<accession>A0A074KYP4</accession>
<keyword evidence="2" id="KW-1185">Reference proteome</keyword>
<gene>
    <name evidence="1" type="ORF">EL17_18590</name>
</gene>
<proteinExistence type="predicted"/>
<evidence type="ECO:0000313" key="2">
    <source>
        <dbReference type="Proteomes" id="UP000027821"/>
    </source>
</evidence>
<sequence>MGHRFTVIQIEYMLDDHRSDQYTGIKCRSTGLFGRITFVEKIDQDIPRNLGAEHNSTVIGFKLVAEGSLKSGK</sequence>
<organism evidence="1 2">
    <name type="scientific">Anditalea andensis</name>
    <dbReference type="NCBI Taxonomy" id="1048983"/>
    <lineage>
        <taxon>Bacteria</taxon>
        <taxon>Pseudomonadati</taxon>
        <taxon>Bacteroidota</taxon>
        <taxon>Cytophagia</taxon>
        <taxon>Cytophagales</taxon>
        <taxon>Cytophagaceae</taxon>
        <taxon>Anditalea</taxon>
    </lineage>
</organism>
<dbReference type="EMBL" id="JMIH01000024">
    <property type="protein sequence ID" value="KEO72738.1"/>
    <property type="molecule type" value="Genomic_DNA"/>
</dbReference>
<comment type="caution">
    <text evidence="1">The sequence shown here is derived from an EMBL/GenBank/DDBJ whole genome shotgun (WGS) entry which is preliminary data.</text>
</comment>
<dbReference type="Proteomes" id="UP000027821">
    <property type="component" value="Unassembled WGS sequence"/>
</dbReference>
<dbReference type="AlphaFoldDB" id="A0A074KYP4"/>
<reference evidence="1 2" key="1">
    <citation type="submission" date="2014-04" db="EMBL/GenBank/DDBJ databases">
        <title>Characterization and application of a salt tolerant electro-active bacterium.</title>
        <authorList>
            <person name="Yang L."/>
            <person name="Wei S."/>
            <person name="Tay Q.X.M."/>
        </authorList>
    </citation>
    <scope>NUCLEOTIDE SEQUENCE [LARGE SCALE GENOMIC DNA]</scope>
    <source>
        <strain evidence="1 2">LY1</strain>
    </source>
</reference>
<name>A0A074KYP4_9BACT</name>
<protein>
    <submittedName>
        <fullName evidence="1">Uncharacterized protein</fullName>
    </submittedName>
</protein>
<evidence type="ECO:0000313" key="1">
    <source>
        <dbReference type="EMBL" id="KEO72738.1"/>
    </source>
</evidence>